<dbReference type="Proteomes" id="UP000020681">
    <property type="component" value="Unassembled WGS sequence"/>
</dbReference>
<feature type="region of interest" description="Disordered" evidence="1">
    <location>
        <begin position="1"/>
        <end position="57"/>
    </location>
</feature>
<dbReference type="EMBL" id="JAOL01000102">
    <property type="protein sequence ID" value="EUA90573.1"/>
    <property type="molecule type" value="Genomic_DNA"/>
</dbReference>
<organism evidence="2 3">
    <name type="scientific">Mycobacterium ulcerans str. Harvey</name>
    <dbReference type="NCBI Taxonomy" id="1299332"/>
    <lineage>
        <taxon>Bacteria</taxon>
        <taxon>Bacillati</taxon>
        <taxon>Actinomycetota</taxon>
        <taxon>Actinomycetes</taxon>
        <taxon>Mycobacteriales</taxon>
        <taxon>Mycobacteriaceae</taxon>
        <taxon>Mycobacterium</taxon>
        <taxon>Mycobacterium ulcerans group</taxon>
    </lineage>
</organism>
<evidence type="ECO:0000256" key="1">
    <source>
        <dbReference type="SAM" id="MobiDB-lite"/>
    </source>
</evidence>
<proteinExistence type="predicted"/>
<name>A0ABN0R0E5_MYCUL</name>
<sequence length="89" mass="8926">MATAEAVATARMPAWPGRGRKRRSDRQRRNGRAGLRGGDGGTGGLGAGCGPSRAAGTGTPLPANEILMRVDQYGNPVVTISVGGAPASP</sequence>
<feature type="compositionally biased region" description="Basic residues" evidence="1">
    <location>
        <begin position="18"/>
        <end position="31"/>
    </location>
</feature>
<evidence type="ECO:0000313" key="2">
    <source>
        <dbReference type="EMBL" id="EUA90573.1"/>
    </source>
</evidence>
<gene>
    <name evidence="2" type="ORF">I551_2947</name>
</gene>
<feature type="compositionally biased region" description="Gly residues" evidence="1">
    <location>
        <begin position="34"/>
        <end position="49"/>
    </location>
</feature>
<reference evidence="2 3" key="1">
    <citation type="submission" date="2014-01" db="EMBL/GenBank/DDBJ databases">
        <authorList>
            <person name="Dobos K."/>
            <person name="Lenaerts A."/>
            <person name="Ordway D."/>
            <person name="DeGroote M.A."/>
            <person name="Parker T."/>
            <person name="Sizemore C."/>
            <person name="Tallon L.J."/>
            <person name="Sadzewicz L.K."/>
            <person name="Sengamalay N."/>
            <person name="Fraser C.M."/>
            <person name="Hine E."/>
            <person name="Shefchek K.A."/>
            <person name="Das S.P."/>
            <person name="Tettelin H."/>
        </authorList>
    </citation>
    <scope>NUCLEOTIDE SEQUENCE [LARGE SCALE GENOMIC DNA]</scope>
    <source>
        <strain evidence="2 3">Harvey</strain>
    </source>
</reference>
<protein>
    <submittedName>
        <fullName evidence="2">PE-PGRS family domain protein</fullName>
    </submittedName>
</protein>
<accession>A0ABN0R0E5</accession>
<evidence type="ECO:0000313" key="3">
    <source>
        <dbReference type="Proteomes" id="UP000020681"/>
    </source>
</evidence>
<comment type="caution">
    <text evidence="2">The sequence shown here is derived from an EMBL/GenBank/DDBJ whole genome shotgun (WGS) entry which is preliminary data.</text>
</comment>
<keyword evidence="3" id="KW-1185">Reference proteome</keyword>